<name>A0ABR1XX13_9PEZI</name>
<keyword evidence="3" id="KW-1185">Reference proteome</keyword>
<feature type="signal peptide" evidence="1">
    <location>
        <begin position="1"/>
        <end position="17"/>
    </location>
</feature>
<proteinExistence type="predicted"/>
<gene>
    <name evidence="2" type="ORF">IWX90DRAFT_194846</name>
</gene>
<dbReference type="Proteomes" id="UP001456524">
    <property type="component" value="Unassembled WGS sequence"/>
</dbReference>
<feature type="chain" id="PRO_5045482395" description="Secreted protein" evidence="1">
    <location>
        <begin position="18"/>
        <end position="113"/>
    </location>
</feature>
<comment type="caution">
    <text evidence="2">The sequence shown here is derived from an EMBL/GenBank/DDBJ whole genome shotgun (WGS) entry which is preliminary data.</text>
</comment>
<accession>A0ABR1XX13</accession>
<evidence type="ECO:0008006" key="4">
    <source>
        <dbReference type="Google" id="ProtNLM"/>
    </source>
</evidence>
<protein>
    <recommendedName>
        <fullName evidence="4">Secreted protein</fullName>
    </recommendedName>
</protein>
<organism evidence="2 3">
    <name type="scientific">Phyllosticta citrichinensis</name>
    <dbReference type="NCBI Taxonomy" id="1130410"/>
    <lineage>
        <taxon>Eukaryota</taxon>
        <taxon>Fungi</taxon>
        <taxon>Dikarya</taxon>
        <taxon>Ascomycota</taxon>
        <taxon>Pezizomycotina</taxon>
        <taxon>Dothideomycetes</taxon>
        <taxon>Dothideomycetes incertae sedis</taxon>
        <taxon>Botryosphaeriales</taxon>
        <taxon>Phyllostictaceae</taxon>
        <taxon>Phyllosticta</taxon>
    </lineage>
</organism>
<evidence type="ECO:0000313" key="3">
    <source>
        <dbReference type="Proteomes" id="UP001456524"/>
    </source>
</evidence>
<evidence type="ECO:0000313" key="2">
    <source>
        <dbReference type="EMBL" id="KAK8169970.1"/>
    </source>
</evidence>
<sequence length="113" mass="12588">MLLHPTVVVFTSKLILSTPSCAPPSLGRPYRRVSVPIHCCHSRKHLLQHCGCILQQYKNTTWCRASRGGPLSSLVFQVHCFRHRRSPPKCLPTCSLCLLNPSAFRSPSVLPGN</sequence>
<keyword evidence="1" id="KW-0732">Signal</keyword>
<evidence type="ECO:0000256" key="1">
    <source>
        <dbReference type="SAM" id="SignalP"/>
    </source>
</evidence>
<reference evidence="2 3" key="1">
    <citation type="journal article" date="2022" name="G3 (Bethesda)">
        <title>Enemy or ally: a genomic approach to elucidate the lifestyle of Phyllosticta citrichinaensis.</title>
        <authorList>
            <person name="Buijs V.A."/>
            <person name="Groenewald J.Z."/>
            <person name="Haridas S."/>
            <person name="LaButti K.M."/>
            <person name="Lipzen A."/>
            <person name="Martin F.M."/>
            <person name="Barry K."/>
            <person name="Grigoriev I.V."/>
            <person name="Crous P.W."/>
            <person name="Seidl M.F."/>
        </authorList>
    </citation>
    <scope>NUCLEOTIDE SEQUENCE [LARGE SCALE GENOMIC DNA]</scope>
    <source>
        <strain evidence="2 3">CBS 129764</strain>
    </source>
</reference>
<dbReference type="EMBL" id="JBBWUH010000004">
    <property type="protein sequence ID" value="KAK8169970.1"/>
    <property type="molecule type" value="Genomic_DNA"/>
</dbReference>